<evidence type="ECO:0000256" key="1">
    <source>
        <dbReference type="SAM" id="MobiDB-lite"/>
    </source>
</evidence>
<dbReference type="VEuPathDB" id="CryptoDB:Cvel_24312"/>
<sequence length="219" mass="24744">MISPAEVEKVIMKDEQAATLFSFADLAAQTNQFFESEKGEEGLFFGLTVQHALKFVLFGALTRTDLKAWSSANWQDFKTKYRMVFETHLDRIKLCVKPPITFGMHLPKNSGNAGKRGGETHTDEPISKVERTEKPKPEEKKKVKADDFAEFAEISLQKVVKAFKASHTVAFRIFDDAKNGEKPKLLETDLKVLTIADWKEGDPSSYRNGTSAEFKYLLC</sequence>
<feature type="region of interest" description="Disordered" evidence="1">
    <location>
        <begin position="106"/>
        <end position="141"/>
    </location>
</feature>
<name>A0A0G4H1K4_9ALVE</name>
<feature type="compositionally biased region" description="Basic and acidic residues" evidence="1">
    <location>
        <begin position="116"/>
        <end position="141"/>
    </location>
</feature>
<reference evidence="2" key="1">
    <citation type="submission" date="2014-11" db="EMBL/GenBank/DDBJ databases">
        <authorList>
            <person name="Otto D Thomas"/>
            <person name="Naeem Raeece"/>
        </authorList>
    </citation>
    <scope>NUCLEOTIDE SEQUENCE</scope>
</reference>
<protein>
    <submittedName>
        <fullName evidence="2">Uncharacterized protein</fullName>
    </submittedName>
</protein>
<organism evidence="2">
    <name type="scientific">Chromera velia CCMP2878</name>
    <dbReference type="NCBI Taxonomy" id="1169474"/>
    <lineage>
        <taxon>Eukaryota</taxon>
        <taxon>Sar</taxon>
        <taxon>Alveolata</taxon>
        <taxon>Colpodellida</taxon>
        <taxon>Chromeraceae</taxon>
        <taxon>Chromera</taxon>
    </lineage>
</organism>
<proteinExistence type="predicted"/>
<gene>
    <name evidence="2" type="ORF">Cvel_24312</name>
</gene>
<dbReference type="EMBL" id="CDMZ01001780">
    <property type="protein sequence ID" value="CEM37486.1"/>
    <property type="molecule type" value="Genomic_DNA"/>
</dbReference>
<evidence type="ECO:0000313" key="2">
    <source>
        <dbReference type="EMBL" id="CEM37486.1"/>
    </source>
</evidence>
<dbReference type="AlphaFoldDB" id="A0A0G4H1K4"/>
<accession>A0A0G4H1K4</accession>